<evidence type="ECO:0000313" key="3">
    <source>
        <dbReference type="EMBL" id="NJP47161.1"/>
    </source>
</evidence>
<gene>
    <name evidence="3" type="ORF">HCN08_27710</name>
</gene>
<dbReference type="Proteomes" id="UP000734511">
    <property type="component" value="Unassembled WGS sequence"/>
</dbReference>
<feature type="short sequence motif" description="Histidine triad motif" evidence="1">
    <location>
        <begin position="110"/>
        <end position="114"/>
    </location>
</feature>
<dbReference type="PRINTS" id="PR00332">
    <property type="entry name" value="HISTRIAD"/>
</dbReference>
<organism evidence="3 4">
    <name type="scientific">Actinacidiphila epipremni</name>
    <dbReference type="NCBI Taxonomy" id="2053013"/>
    <lineage>
        <taxon>Bacteria</taxon>
        <taxon>Bacillati</taxon>
        <taxon>Actinomycetota</taxon>
        <taxon>Actinomycetes</taxon>
        <taxon>Kitasatosporales</taxon>
        <taxon>Streptomycetaceae</taxon>
        <taxon>Actinacidiphila</taxon>
    </lineage>
</organism>
<dbReference type="Gene3D" id="3.30.428.10">
    <property type="entry name" value="HIT-like"/>
    <property type="match status" value="1"/>
</dbReference>
<keyword evidence="4" id="KW-1185">Reference proteome</keyword>
<dbReference type="Pfam" id="PF01230">
    <property type="entry name" value="HIT"/>
    <property type="match status" value="1"/>
</dbReference>
<dbReference type="InterPro" id="IPR001310">
    <property type="entry name" value="Histidine_triad_HIT"/>
</dbReference>
<reference evidence="3 4" key="1">
    <citation type="submission" date="2020-03" db="EMBL/GenBank/DDBJ databases">
        <title>WGS of actinomycetes isolated from Thailand.</title>
        <authorList>
            <person name="Thawai C."/>
        </authorList>
    </citation>
    <scope>NUCLEOTIDE SEQUENCE [LARGE SCALE GENOMIC DNA]</scope>
    <source>
        <strain evidence="3 4">PRB2-1</strain>
    </source>
</reference>
<proteinExistence type="predicted"/>
<name>A0ABX1A026_9ACTN</name>
<dbReference type="EMBL" id="JAATEJ010000027">
    <property type="protein sequence ID" value="NJP47161.1"/>
    <property type="molecule type" value="Genomic_DNA"/>
</dbReference>
<comment type="caution">
    <text evidence="3">The sequence shown here is derived from an EMBL/GenBank/DDBJ whole genome shotgun (WGS) entry which is preliminary data.</text>
</comment>
<accession>A0ABX1A026</accession>
<dbReference type="RefSeq" id="WP_167986004.1">
    <property type="nucleotide sequence ID" value="NZ_JAATEJ010000027.1"/>
</dbReference>
<sequence length="158" mass="16488">MDASDEPGGPGGPAGDCPFCGIAAHPDRARVVYADEHTVAFFPLSPATRGHTLVIPRVHTPDLWAMDGAAAERLTHIVLKVGRALQDLLEPEGLNAVSSAGRSATQTVFHTHVHLVPRWRGDAMGPIWPRPEAGFGDDAALDGIARQLAAVLGGPPGA</sequence>
<feature type="domain" description="HIT" evidence="2">
    <location>
        <begin position="18"/>
        <end position="125"/>
    </location>
</feature>
<dbReference type="PROSITE" id="PS51084">
    <property type="entry name" value="HIT_2"/>
    <property type="match status" value="1"/>
</dbReference>
<dbReference type="InterPro" id="IPR011146">
    <property type="entry name" value="HIT-like"/>
</dbReference>
<evidence type="ECO:0000259" key="2">
    <source>
        <dbReference type="PROSITE" id="PS51084"/>
    </source>
</evidence>
<dbReference type="InterPro" id="IPR036265">
    <property type="entry name" value="HIT-like_sf"/>
</dbReference>
<dbReference type="SUPFAM" id="SSF54197">
    <property type="entry name" value="HIT-like"/>
    <property type="match status" value="1"/>
</dbReference>
<dbReference type="PANTHER" id="PTHR46648:SF1">
    <property type="entry name" value="ADENOSINE 5'-MONOPHOSPHORAMIDASE HNT1"/>
    <property type="match status" value="1"/>
</dbReference>
<dbReference type="PANTHER" id="PTHR46648">
    <property type="entry name" value="HIT FAMILY PROTEIN 1"/>
    <property type="match status" value="1"/>
</dbReference>
<evidence type="ECO:0000256" key="1">
    <source>
        <dbReference type="PROSITE-ProRule" id="PRU00464"/>
    </source>
</evidence>
<evidence type="ECO:0000313" key="4">
    <source>
        <dbReference type="Proteomes" id="UP000734511"/>
    </source>
</evidence>
<protein>
    <submittedName>
        <fullName evidence="3">HIT family protein</fullName>
    </submittedName>
</protein>